<dbReference type="Proteomes" id="UP000031030">
    <property type="component" value="Unassembled WGS sequence"/>
</dbReference>
<evidence type="ECO:0000313" key="2">
    <source>
        <dbReference type="Proteomes" id="UP000031030"/>
    </source>
</evidence>
<sequence>MPADGLTFGLYPLHVAGTPFGVADGPPDDDAQIGAAIADLRGDRTLRPRTYLIYTASWREAMLANAGRYARAGILSDVVIGSGDWTDADDQEIELEHWLDFIREVIRRHGDVLSSVQITNEPNLSFMEGSKAYIVEALVRGVVAARREIEDRGLKIAVGFGSVPDGPAAVPGFWDAVAAAADDEFVAAVDFVGHNFYVDVFEDAPVAVTQVPAEVDRILGDLRARLDGLGLPPRVAIRVTENGWPTGTNPLTGRIRSESEQVEVLEAVVHAVWEVRETYGVSHYVLFGLRDADSRKEDLFHRYGILRDDYSAKPAYAAFRGLIRQLGV</sequence>
<gene>
    <name evidence="1" type="ORF">LK09_09280</name>
</gene>
<name>A0A0B2A3D6_9MICO</name>
<dbReference type="SUPFAM" id="SSF51445">
    <property type="entry name" value="(Trans)glycosidases"/>
    <property type="match status" value="1"/>
</dbReference>
<comment type="caution">
    <text evidence="1">The sequence shown here is derived from an EMBL/GenBank/DDBJ whole genome shotgun (WGS) entry which is preliminary data.</text>
</comment>
<dbReference type="InterPro" id="IPR017853">
    <property type="entry name" value="GH"/>
</dbReference>
<protein>
    <submittedName>
        <fullName evidence="1">Uncharacterized protein</fullName>
    </submittedName>
</protein>
<proteinExistence type="predicted"/>
<reference evidence="1 2" key="1">
    <citation type="submission" date="2014-11" db="EMBL/GenBank/DDBJ databases">
        <title>Genome sequence of Microbacterium mangrovi MUSC 115(T).</title>
        <authorList>
            <person name="Lee L.-H."/>
        </authorList>
    </citation>
    <scope>NUCLEOTIDE SEQUENCE [LARGE SCALE GENOMIC DNA]</scope>
    <source>
        <strain evidence="1 2">MUSC 115</strain>
    </source>
</reference>
<dbReference type="EMBL" id="JTDK01000007">
    <property type="protein sequence ID" value="KHK98014.1"/>
    <property type="molecule type" value="Genomic_DNA"/>
</dbReference>
<evidence type="ECO:0000313" key="1">
    <source>
        <dbReference type="EMBL" id="KHK98014.1"/>
    </source>
</evidence>
<dbReference type="Gene3D" id="3.20.20.80">
    <property type="entry name" value="Glycosidases"/>
    <property type="match status" value="1"/>
</dbReference>
<dbReference type="RefSeq" id="WP_039398569.1">
    <property type="nucleotide sequence ID" value="NZ_JTDK01000007.1"/>
</dbReference>
<accession>A0A0B2A3D6</accession>
<dbReference type="STRING" id="1348253.LK09_09280"/>
<organism evidence="1 2">
    <name type="scientific">Microbacterium mangrovi</name>
    <dbReference type="NCBI Taxonomy" id="1348253"/>
    <lineage>
        <taxon>Bacteria</taxon>
        <taxon>Bacillati</taxon>
        <taxon>Actinomycetota</taxon>
        <taxon>Actinomycetes</taxon>
        <taxon>Micrococcales</taxon>
        <taxon>Microbacteriaceae</taxon>
        <taxon>Microbacterium</taxon>
    </lineage>
</organism>
<keyword evidence="2" id="KW-1185">Reference proteome</keyword>
<dbReference type="AlphaFoldDB" id="A0A0B2A3D6"/>
<dbReference type="OrthoDB" id="9776971at2"/>